<evidence type="ECO:0000256" key="6">
    <source>
        <dbReference type="SAM" id="MobiDB-lite"/>
    </source>
</evidence>
<reference evidence="8 9" key="1">
    <citation type="submission" date="2020-07" db="EMBL/GenBank/DDBJ databases">
        <authorList>
            <person name="Cui H."/>
        </authorList>
    </citation>
    <scope>NUCLEOTIDE SEQUENCE [LARGE SCALE GENOMIC DNA]</scope>
    <source>
        <strain evidence="8 9">YPL8</strain>
    </source>
</reference>
<sequence length="560" mass="58214">MTQKDPPDRDGNDRTYDRRSILSGAGSIAIGGLLGLSDVTTATPGREPGPKSDEIIVGLSPSVSNVAHEAHVCTPEECEVAHANEAIRYATVSVPSDGSDRNREQLIESIRQSPAVKYAESNATVQSLLEPNDPQYGSQHAPQQVNCEQAWETTRGSQDVVISVVDQGVQYDHPALEGVVDDRIGEDFVDNDGDPYPGRDEFHGTHVAGIATGGTDDGTGHAGISDCSMLSVRALDQTGQGAITDVADAIQWSADADADIINLSLGVQGSFQTLRSACQYAADRGVLLVGAAGNQGVNRVFSPASEETVLAVSALNSDDSLASFSNTGPEIDLAAPGNQIVSSVTGGDYARLSGTSMAAPVVSGVAGLALSAHSGLSRSELRQHLLETAADVGLSDAQQGAGRVDAAAAVQTDPSGDGDPGDGTNPDEDTNQEDGGPDENENGENPSGQCGNEILTARTGGTLDGRSWWGESHRYGYSLRTADPCSATITLEGPADGDFELYVTTDGRSPSRWDHDESATNSGSSGSVDLSLDGVDILGLQIHAERGAGQYTLQLEERGR</sequence>
<dbReference type="GeneID" id="56032292"/>
<dbReference type="Pfam" id="PF00082">
    <property type="entry name" value="Peptidase_S8"/>
    <property type="match status" value="1"/>
</dbReference>
<evidence type="ECO:0000313" key="9">
    <source>
        <dbReference type="Proteomes" id="UP000509241"/>
    </source>
</evidence>
<feature type="compositionally biased region" description="Acidic residues" evidence="6">
    <location>
        <begin position="425"/>
        <end position="442"/>
    </location>
</feature>
<feature type="region of interest" description="Disordered" evidence="6">
    <location>
        <begin position="508"/>
        <end position="530"/>
    </location>
</feature>
<dbReference type="PROSITE" id="PS00138">
    <property type="entry name" value="SUBTILASE_SER"/>
    <property type="match status" value="1"/>
</dbReference>
<keyword evidence="9" id="KW-1185">Reference proteome</keyword>
<keyword evidence="4 5" id="KW-0720">Serine protease</keyword>
<evidence type="ECO:0000256" key="2">
    <source>
        <dbReference type="ARBA" id="ARBA00022670"/>
    </source>
</evidence>
<feature type="domain" description="Peptidase S8/S53" evidence="7">
    <location>
        <begin position="158"/>
        <end position="402"/>
    </location>
</feature>
<proteinExistence type="inferred from homology"/>
<dbReference type="InterPro" id="IPR015500">
    <property type="entry name" value="Peptidase_S8_subtilisin-rel"/>
</dbReference>
<feature type="compositionally biased region" description="Basic and acidic residues" evidence="6">
    <location>
        <begin position="509"/>
        <end position="518"/>
    </location>
</feature>
<name>A0A7D5KR00_9EURY</name>
<protein>
    <submittedName>
        <fullName evidence="8">S8 family serine peptidase</fullName>
    </submittedName>
</protein>
<evidence type="ECO:0000256" key="5">
    <source>
        <dbReference type="PROSITE-ProRule" id="PRU01240"/>
    </source>
</evidence>
<dbReference type="PROSITE" id="PS51892">
    <property type="entry name" value="SUBTILASE"/>
    <property type="match status" value="1"/>
</dbReference>
<dbReference type="Gene3D" id="3.40.50.200">
    <property type="entry name" value="Peptidase S8/S53 domain"/>
    <property type="match status" value="1"/>
</dbReference>
<gene>
    <name evidence="8" type="ORF">HYG82_03335</name>
</gene>
<evidence type="ECO:0000259" key="7">
    <source>
        <dbReference type="Pfam" id="PF00082"/>
    </source>
</evidence>
<dbReference type="PANTHER" id="PTHR43806">
    <property type="entry name" value="PEPTIDASE S8"/>
    <property type="match status" value="1"/>
</dbReference>
<accession>A0A7D5KR00</accession>
<dbReference type="Proteomes" id="UP000509241">
    <property type="component" value="Chromosome"/>
</dbReference>
<dbReference type="AlphaFoldDB" id="A0A7D5KR00"/>
<dbReference type="SUPFAM" id="SSF52743">
    <property type="entry name" value="Subtilisin-like"/>
    <property type="match status" value="1"/>
</dbReference>
<dbReference type="InterPro" id="IPR036852">
    <property type="entry name" value="Peptidase_S8/S53_dom_sf"/>
</dbReference>
<keyword evidence="2 5" id="KW-0645">Protease</keyword>
<feature type="region of interest" description="Disordered" evidence="6">
    <location>
        <begin position="397"/>
        <end position="467"/>
    </location>
</feature>
<dbReference type="OrthoDB" id="341609at2157"/>
<dbReference type="RefSeq" id="WP_179259686.1">
    <property type="nucleotide sequence ID" value="NZ_CP058601.1"/>
</dbReference>
<dbReference type="PROSITE" id="PS00137">
    <property type="entry name" value="SUBTILASE_HIS"/>
    <property type="match status" value="1"/>
</dbReference>
<organism evidence="8 9">
    <name type="scientific">Natrinema halophilum</name>
    <dbReference type="NCBI Taxonomy" id="1699371"/>
    <lineage>
        <taxon>Archaea</taxon>
        <taxon>Methanobacteriati</taxon>
        <taxon>Methanobacteriota</taxon>
        <taxon>Stenosarchaea group</taxon>
        <taxon>Halobacteria</taxon>
        <taxon>Halobacteriales</taxon>
        <taxon>Natrialbaceae</taxon>
        <taxon>Natrinema</taxon>
    </lineage>
</organism>
<dbReference type="PANTHER" id="PTHR43806:SF11">
    <property type="entry name" value="CEREVISIN-RELATED"/>
    <property type="match status" value="1"/>
</dbReference>
<dbReference type="KEGG" id="haly:HYG82_03335"/>
<feature type="active site" description="Charge relay system" evidence="5">
    <location>
        <position position="166"/>
    </location>
</feature>
<dbReference type="GO" id="GO:0004252">
    <property type="term" value="F:serine-type endopeptidase activity"/>
    <property type="evidence" value="ECO:0007669"/>
    <property type="project" value="UniProtKB-UniRule"/>
</dbReference>
<dbReference type="InterPro" id="IPR000209">
    <property type="entry name" value="Peptidase_S8/S53_dom"/>
</dbReference>
<feature type="active site" description="Charge relay system" evidence="5">
    <location>
        <position position="356"/>
    </location>
</feature>
<keyword evidence="3 5" id="KW-0378">Hydrolase</keyword>
<evidence type="ECO:0000256" key="1">
    <source>
        <dbReference type="ARBA" id="ARBA00011073"/>
    </source>
</evidence>
<dbReference type="InterPro" id="IPR022398">
    <property type="entry name" value="Peptidase_S8_His-AS"/>
</dbReference>
<evidence type="ECO:0000256" key="4">
    <source>
        <dbReference type="ARBA" id="ARBA00022825"/>
    </source>
</evidence>
<dbReference type="InterPro" id="IPR023828">
    <property type="entry name" value="Peptidase_S8_Ser-AS"/>
</dbReference>
<feature type="region of interest" description="Disordered" evidence="6">
    <location>
        <begin position="1"/>
        <end position="20"/>
    </location>
</feature>
<dbReference type="GO" id="GO:0006508">
    <property type="term" value="P:proteolysis"/>
    <property type="evidence" value="ECO:0007669"/>
    <property type="project" value="UniProtKB-KW"/>
</dbReference>
<dbReference type="InterPro" id="IPR050131">
    <property type="entry name" value="Peptidase_S8_subtilisin-like"/>
</dbReference>
<dbReference type="EMBL" id="CP058601">
    <property type="protein sequence ID" value="QLG47944.1"/>
    <property type="molecule type" value="Genomic_DNA"/>
</dbReference>
<dbReference type="PRINTS" id="PR00723">
    <property type="entry name" value="SUBTILISIN"/>
</dbReference>
<evidence type="ECO:0000256" key="3">
    <source>
        <dbReference type="ARBA" id="ARBA00022801"/>
    </source>
</evidence>
<comment type="similarity">
    <text evidence="1 5">Belongs to the peptidase S8 family.</text>
</comment>
<feature type="active site" description="Charge relay system" evidence="5">
    <location>
        <position position="203"/>
    </location>
</feature>
<evidence type="ECO:0000313" key="8">
    <source>
        <dbReference type="EMBL" id="QLG47944.1"/>
    </source>
</evidence>